<dbReference type="PANTHER" id="PTHR22941">
    <property type="entry name" value="SERPENTINE RECEPTOR"/>
    <property type="match status" value="1"/>
</dbReference>
<dbReference type="InParanoid" id="E3LHT1"/>
<evidence type="ECO:0008006" key="4">
    <source>
        <dbReference type="Google" id="ProtNLM"/>
    </source>
</evidence>
<keyword evidence="1" id="KW-0812">Transmembrane</keyword>
<accession>E3LHT1</accession>
<feature type="transmembrane region" description="Helical" evidence="1">
    <location>
        <begin position="15"/>
        <end position="40"/>
    </location>
</feature>
<dbReference type="PANTHER" id="PTHR22941:SF18">
    <property type="entry name" value="SERPENTINE RECEPTOR, CLASS H"/>
    <property type="match status" value="1"/>
</dbReference>
<gene>
    <name evidence="2" type="ORF">CRE_08839</name>
</gene>
<dbReference type="EMBL" id="DS268409">
    <property type="protein sequence ID" value="EFO95179.1"/>
    <property type="molecule type" value="Genomic_DNA"/>
</dbReference>
<reference evidence="2" key="1">
    <citation type="submission" date="2007-07" db="EMBL/GenBank/DDBJ databases">
        <title>PCAP assembly of the Caenorhabditis remanei genome.</title>
        <authorList>
            <consortium name="The Caenorhabditis remanei Sequencing Consortium"/>
            <person name="Wilson R.K."/>
        </authorList>
    </citation>
    <scope>NUCLEOTIDE SEQUENCE [LARGE SCALE GENOMIC DNA]</scope>
    <source>
        <strain evidence="2">PB4641</strain>
    </source>
</reference>
<feature type="transmembrane region" description="Helical" evidence="1">
    <location>
        <begin position="238"/>
        <end position="264"/>
    </location>
</feature>
<dbReference type="AlphaFoldDB" id="E3LHT1"/>
<feature type="transmembrane region" description="Helical" evidence="1">
    <location>
        <begin position="96"/>
        <end position="117"/>
    </location>
</feature>
<dbReference type="Proteomes" id="UP000008281">
    <property type="component" value="Unassembled WGS sequence"/>
</dbReference>
<dbReference type="eggNOG" id="ENOG502SYKJ">
    <property type="taxonomic scope" value="Eukaryota"/>
</dbReference>
<evidence type="ECO:0000313" key="2">
    <source>
        <dbReference type="EMBL" id="EFO95179.1"/>
    </source>
</evidence>
<dbReference type="OrthoDB" id="5853735at2759"/>
<dbReference type="CTD" id="9818165"/>
<dbReference type="RefSeq" id="XP_003116283.2">
    <property type="nucleotide sequence ID" value="XM_003116235.2"/>
</dbReference>
<evidence type="ECO:0000313" key="3">
    <source>
        <dbReference type="Proteomes" id="UP000008281"/>
    </source>
</evidence>
<dbReference type="InterPro" id="IPR019422">
    <property type="entry name" value="7TM_GPCR_serpentine_rcpt_Srh"/>
</dbReference>
<feature type="transmembrane region" description="Helical" evidence="1">
    <location>
        <begin position="137"/>
        <end position="157"/>
    </location>
</feature>
<keyword evidence="3" id="KW-1185">Reference proteome</keyword>
<organism evidence="3">
    <name type="scientific">Caenorhabditis remanei</name>
    <name type="common">Caenorhabditis vulgaris</name>
    <dbReference type="NCBI Taxonomy" id="31234"/>
    <lineage>
        <taxon>Eukaryota</taxon>
        <taxon>Metazoa</taxon>
        <taxon>Ecdysozoa</taxon>
        <taxon>Nematoda</taxon>
        <taxon>Chromadorea</taxon>
        <taxon>Rhabditida</taxon>
        <taxon>Rhabditina</taxon>
        <taxon>Rhabditomorpha</taxon>
        <taxon>Rhabditoidea</taxon>
        <taxon>Rhabditidae</taxon>
        <taxon>Peloderinae</taxon>
        <taxon>Caenorhabditis</taxon>
    </lineage>
</organism>
<protein>
    <recommendedName>
        <fullName evidence="4">Serpentine Receptor, class H</fullName>
    </recommendedName>
</protein>
<dbReference type="Pfam" id="PF10318">
    <property type="entry name" value="7TM_GPCR_Srh"/>
    <property type="match status" value="1"/>
</dbReference>
<name>E3LHT1_CAERE</name>
<feature type="transmembrane region" description="Helical" evidence="1">
    <location>
        <begin position="52"/>
        <end position="76"/>
    </location>
</feature>
<dbReference type="HOGENOM" id="CLU_042960_1_1_1"/>
<proteinExistence type="predicted"/>
<keyword evidence="1" id="KW-1133">Transmembrane helix</keyword>
<sequence>MICTESYSYLNTAQFIYTVYHCLTIIEVTVHFYVGYLIIFMSPKSMSSVKCYMFNVHFWSALLDLSFSFLTSPYILFPYVAGYGSGFLMWLGVSPLVQVSIVIIEIGMTVMSILVLFENRFTILGSSSKVWNRFRKIFIVVLYVFALFYIIPFSLLVPDQEMAVPMILEKLPSLRCFYTGPVIVFTLDATLIGWTTAIKLTIEFLFILIMCIMTYLKIKNQNKQITLSRKTLSLQKKFFISLITQTAIPVAVIILPLACCAYSVVSDYYSQAMNNVCFLIISNHGLVTTFAILFIHKPYREATFPCLETKWRYKTDVVISIVLPTID</sequence>
<dbReference type="KEGG" id="crq:GCK72_020143"/>
<feature type="transmembrane region" description="Helical" evidence="1">
    <location>
        <begin position="197"/>
        <end position="218"/>
    </location>
</feature>
<keyword evidence="1" id="KW-0472">Membrane</keyword>
<dbReference type="GeneID" id="9818165"/>
<dbReference type="InterPro" id="IPR053220">
    <property type="entry name" value="Nematode_rcpt-like_serp_H"/>
</dbReference>
<feature type="transmembrane region" description="Helical" evidence="1">
    <location>
        <begin position="276"/>
        <end position="295"/>
    </location>
</feature>
<evidence type="ECO:0000256" key="1">
    <source>
        <dbReference type="SAM" id="Phobius"/>
    </source>
</evidence>